<keyword evidence="4" id="KW-1185">Reference proteome</keyword>
<dbReference type="NCBIfam" id="TIGR04183">
    <property type="entry name" value="Por_Secre_tail"/>
    <property type="match status" value="1"/>
</dbReference>
<feature type="domain" description="Fibronectin type-III" evidence="2">
    <location>
        <begin position="753"/>
        <end position="841"/>
    </location>
</feature>
<dbReference type="InterPro" id="IPR013783">
    <property type="entry name" value="Ig-like_fold"/>
</dbReference>
<dbReference type="AlphaFoldDB" id="A0A6I6GNI2"/>
<dbReference type="CDD" id="cd15482">
    <property type="entry name" value="Sialidase_non-viral"/>
    <property type="match status" value="2"/>
</dbReference>
<dbReference type="CDD" id="cd00063">
    <property type="entry name" value="FN3"/>
    <property type="match status" value="1"/>
</dbReference>
<dbReference type="GO" id="GO:0010411">
    <property type="term" value="P:xyloglucan metabolic process"/>
    <property type="evidence" value="ECO:0007669"/>
    <property type="project" value="TreeGrafter"/>
</dbReference>
<dbReference type="PANTHER" id="PTHR43739:SF5">
    <property type="entry name" value="EXO-ALPHA-SIALIDASE"/>
    <property type="match status" value="1"/>
</dbReference>
<dbReference type="Gene3D" id="2.60.40.10">
    <property type="entry name" value="Immunoglobulins"/>
    <property type="match status" value="2"/>
</dbReference>
<reference evidence="3 4" key="1">
    <citation type="submission" date="2019-11" db="EMBL/GenBank/DDBJ databases">
        <authorList>
            <person name="Im W.T."/>
        </authorList>
    </citation>
    <scope>NUCLEOTIDE SEQUENCE [LARGE SCALE GENOMIC DNA]</scope>
    <source>
        <strain evidence="3 4">SB-02</strain>
    </source>
</reference>
<keyword evidence="1" id="KW-0677">Repeat</keyword>
<dbReference type="SUPFAM" id="SSF89260">
    <property type="entry name" value="Collagen-binding domain"/>
    <property type="match status" value="1"/>
</dbReference>
<dbReference type="Gene3D" id="2.60.120.380">
    <property type="match status" value="1"/>
</dbReference>
<evidence type="ECO:0000313" key="4">
    <source>
        <dbReference type="Proteomes" id="UP000426027"/>
    </source>
</evidence>
<protein>
    <submittedName>
        <fullName evidence="3">T9SS type A sorting domain-containing protein</fullName>
    </submittedName>
</protein>
<dbReference type="InterPro" id="IPR036116">
    <property type="entry name" value="FN3_sf"/>
</dbReference>
<dbReference type="PANTHER" id="PTHR43739">
    <property type="entry name" value="XYLOGLUCANASE (EUROFUNG)"/>
    <property type="match status" value="1"/>
</dbReference>
<dbReference type="SMART" id="SM00060">
    <property type="entry name" value="FN3"/>
    <property type="match status" value="2"/>
</dbReference>
<gene>
    <name evidence="3" type="ORF">GLV81_10600</name>
</gene>
<name>A0A6I6GNI2_9BACT</name>
<dbReference type="Gene3D" id="2.130.10.10">
    <property type="entry name" value="YVTN repeat-like/Quinoprotein amine dehydrogenase"/>
    <property type="match status" value="5"/>
</dbReference>
<dbReference type="Pfam" id="PF18962">
    <property type="entry name" value="Por_Secre_tail"/>
    <property type="match status" value="1"/>
</dbReference>
<dbReference type="InterPro" id="IPR003961">
    <property type="entry name" value="FN3_dom"/>
</dbReference>
<evidence type="ECO:0000256" key="1">
    <source>
        <dbReference type="ARBA" id="ARBA00022737"/>
    </source>
</evidence>
<dbReference type="KEGG" id="fls:GLV81_10600"/>
<dbReference type="SUPFAM" id="SSF49265">
    <property type="entry name" value="Fibronectin type III"/>
    <property type="match status" value="1"/>
</dbReference>
<dbReference type="InterPro" id="IPR052025">
    <property type="entry name" value="Xyloglucanase_GH74"/>
</dbReference>
<dbReference type="InterPro" id="IPR026444">
    <property type="entry name" value="Secre_tail"/>
</dbReference>
<proteinExistence type="predicted"/>
<dbReference type="Pfam" id="PF15902">
    <property type="entry name" value="Sortilin-Vps10"/>
    <property type="match status" value="1"/>
</dbReference>
<dbReference type="InterPro" id="IPR031778">
    <property type="entry name" value="Sortilin_N"/>
</dbReference>
<feature type="domain" description="Fibronectin type-III" evidence="2">
    <location>
        <begin position="843"/>
        <end position="933"/>
    </location>
</feature>
<evidence type="ECO:0000259" key="2">
    <source>
        <dbReference type="PROSITE" id="PS50853"/>
    </source>
</evidence>
<dbReference type="InterPro" id="IPR015943">
    <property type="entry name" value="WD40/YVTN_repeat-like_dom_sf"/>
</dbReference>
<dbReference type="PROSITE" id="PS50853">
    <property type="entry name" value="FN3"/>
    <property type="match status" value="2"/>
</dbReference>
<sequence>MLTLILRRIGVVGFFVLIVTSLFAQTDIFSLMERRDLSIQQIQQLAKKYFDSTGTERGTGYKQYQRWLYEVQFHTDEKGFRLAPEHDWIAYKSFQTKDTLVATNANLNLPVASGPWVEKGPFNWNRTGGWNPGVGRITALAVHPTDTNIIYITSPGGGVWKTVTGGNSWAPLTDFNGLWMNMYSVTIDPNNPETVYAGSNANVVIKSLDGGATWAPINTGMTGIIRKIVVDPANSNNVFVCAANGIWRSTNGGGAWTRTYTGTLEDLEFKPGNSSIIYAAGSTVVLRSNDAGITWTTLSTAQGITASGRSLIAVSPASPDRVYIAQANGNEFGKLYISHDAGLTFTTVIEGSSTGCTNFFGYETTGCGIGGQAGYDMALVANPSNANEIYLAGIIVFKSTDAGKTFAPVTAWSYPNSIGYNHADVHAMEWARSTVYSGSDGGIFKSVDAGDNWIDPSAGLGIRQFYRIANSKTDAQIFTGGAQDNGSSVFNNGVWSDWLGADGMDGLIHPSNANLMLGTSQNGTIYRSSNGGLSYTTLNRPSTGEWVTPLDMDEATGTMYGGWTGIFKSTNNGDTWTKISGSAINTSLTAMAIAPSNPNYMYASKGTTLFRTTDGGTTWATTTVAAAINDIAVSPVDPAKVYVACNSTFSRVLLSTNAGASFTNVSDNLPSVIARTIVIDDNADETVYVGMNIGIFYRSNTSNGWVDVTNNLPLVAINDIKIQKQGQLLRIASYGRGVWERQLIGATTQSCGTPANLAVTAVTATSATVSWDAVSGASSYTVEYQVAGATSWTVIASNLTATSVNMTNLQEATNYNWRVAAVCAGTTGAYSTSQFQSLVGCNAPTGLNSSNITTVAASISWSAVTGAQSYEVSFKETAASSWTVLNAAATTTTVTLSGVAPATAYSWRVKTNCNAGAASIYSEAQFTTATPVVCNDIYEPNNSSKQAKLITPGTAINAGISISTDEDWFKFTVGNNNLTNIRVTLSQLPADYDVYLFDRNYRMVAASNNTGTGNDVIIFNTTAKRATYYVQVIGKNGSYNAASCYNLLAELSENAWAPQLGAMMASDETATGTTVYPNPASKHMSVRFESTIEEKATLKITSATGTVISLKPVQIFKGQNQQMVDVSKLAAGVYFIQMQSSHLQINKQFVVVH</sequence>
<evidence type="ECO:0000313" key="3">
    <source>
        <dbReference type="EMBL" id="QGW28492.1"/>
    </source>
</evidence>
<dbReference type="Pfam" id="PF00041">
    <property type="entry name" value="fn3"/>
    <property type="match status" value="2"/>
</dbReference>
<organism evidence="3 4">
    <name type="scientific">Phnomibacter ginsenosidimutans</name>
    <dbReference type="NCBI Taxonomy" id="2676868"/>
    <lineage>
        <taxon>Bacteria</taxon>
        <taxon>Pseudomonadati</taxon>
        <taxon>Bacteroidota</taxon>
        <taxon>Chitinophagia</taxon>
        <taxon>Chitinophagales</taxon>
        <taxon>Chitinophagaceae</taxon>
        <taxon>Phnomibacter</taxon>
    </lineage>
</organism>
<accession>A0A6I6GNI2</accession>
<dbReference type="SUPFAM" id="SSF110296">
    <property type="entry name" value="Oligoxyloglucan reducing end-specific cellobiohydrolase"/>
    <property type="match status" value="2"/>
</dbReference>
<dbReference type="Proteomes" id="UP000426027">
    <property type="component" value="Chromosome"/>
</dbReference>
<dbReference type="EMBL" id="CP046566">
    <property type="protein sequence ID" value="QGW28492.1"/>
    <property type="molecule type" value="Genomic_DNA"/>
</dbReference>